<evidence type="ECO:0000256" key="1">
    <source>
        <dbReference type="ARBA" id="ARBA00022574"/>
    </source>
</evidence>
<dbReference type="GO" id="GO:0030686">
    <property type="term" value="C:90S preribosome"/>
    <property type="evidence" value="ECO:0007669"/>
    <property type="project" value="InterPro"/>
</dbReference>
<dbReference type="STRING" id="45607.A0A2T0FNC0"/>
<dbReference type="PROSITE" id="PS50082">
    <property type="entry name" value="WD_REPEATS_2"/>
    <property type="match status" value="1"/>
</dbReference>
<dbReference type="OrthoDB" id="8883818at2759"/>
<feature type="repeat" description="WD" evidence="3">
    <location>
        <begin position="155"/>
        <end position="195"/>
    </location>
</feature>
<dbReference type="GO" id="GO:0034455">
    <property type="term" value="C:t-UTP complex"/>
    <property type="evidence" value="ECO:0007669"/>
    <property type="project" value="TreeGrafter"/>
</dbReference>
<sequence>MPKVQLHKCRFMDYTRPYVSAMAFNLPSPGPKTPAHPDLRLAVGRSNGDIELWRPGPNWSLDTTFLGAKDRSIEDLAWSVGDEMRLFSVAASEYITEWDLATGQPLEHHSSNAGVIWAIETSPDGKKLAVACETGVVVIFDVSGGRGNLQFLRRLQSADTSLASLAWKSDNQVVAGGSDARLRVWDISTGRIIATMKVDKSKSMDGTVVWAVKTLRKGEQIVSGDSNGYIKIWDSKTLSLQQSFQAHPTDILSLACDSAGETLFSSGLDQKIVCAKMTDPKRKRWTIMSSRVAHSHDIRSMTIFEARGASYLVSGGLESTIVVNSVTQFDDKPFRKIPLTRYSPTVEINSSQHILEWCEQVVNIWGLYDGKKRLLATFNLTGEDELISSASLEGNILVVATMSTIKFFYLEGLEDEEQVKSISRLNTTAVSGGARIIKFVGPESVLIITPDNEMDIYRIKKDIITEVEQPSKPRVAGSSKIPYIDGVALLAVSPDRKHFAVAKHSGYIEVYNTAKAAHVASLPSLGSALTAMAFRDNRSLVAVTDETTVYEFDVKSASLTSWSKEHSSRLPTRLSKQTTACCGVFPESDKSSRLWLWGPNWLAYLDFATKTPYRHANKRKQHAPGGDDLEDEDGPEDQDSPTFWMTHKFRPIFYAGAFDNGLLVSERPAMKESEAKPFWSNRHIVL</sequence>
<dbReference type="InterPro" id="IPR046351">
    <property type="entry name" value="UTP4"/>
</dbReference>
<dbReference type="RefSeq" id="XP_024666433.1">
    <property type="nucleotide sequence ID" value="XM_024810665.1"/>
</dbReference>
<dbReference type="SMART" id="SM00320">
    <property type="entry name" value="WD40"/>
    <property type="match status" value="8"/>
</dbReference>
<evidence type="ECO:0000313" key="5">
    <source>
        <dbReference type="EMBL" id="PRT56488.1"/>
    </source>
</evidence>
<accession>A0A2T0FNC0</accession>
<dbReference type="Proteomes" id="UP000238350">
    <property type="component" value="Unassembled WGS sequence"/>
</dbReference>
<name>A0A2T0FNC0_9ASCO</name>
<dbReference type="SUPFAM" id="SSF50978">
    <property type="entry name" value="WD40 repeat-like"/>
    <property type="match status" value="1"/>
</dbReference>
<feature type="region of interest" description="Disordered" evidence="4">
    <location>
        <begin position="616"/>
        <end position="641"/>
    </location>
</feature>
<dbReference type="InterPro" id="IPR015943">
    <property type="entry name" value="WD40/YVTN_repeat-like_dom_sf"/>
</dbReference>
<dbReference type="AlphaFoldDB" id="A0A2T0FNC0"/>
<dbReference type="PROSITE" id="PS00678">
    <property type="entry name" value="WD_REPEATS_1"/>
    <property type="match status" value="1"/>
</dbReference>
<dbReference type="PROSITE" id="PS50294">
    <property type="entry name" value="WD_REPEATS_REGION"/>
    <property type="match status" value="1"/>
</dbReference>
<feature type="compositionally biased region" description="Acidic residues" evidence="4">
    <location>
        <begin position="627"/>
        <end position="639"/>
    </location>
</feature>
<dbReference type="Pfam" id="PF00400">
    <property type="entry name" value="WD40"/>
    <property type="match status" value="4"/>
</dbReference>
<dbReference type="Gene3D" id="2.130.10.10">
    <property type="entry name" value="YVTN repeat-like/Quinoprotein amine dehydrogenase"/>
    <property type="match status" value="3"/>
</dbReference>
<dbReference type="GeneID" id="36517856"/>
<proteinExistence type="predicted"/>
<keyword evidence="1 3" id="KW-0853">WD repeat</keyword>
<reference evidence="5 6" key="1">
    <citation type="submission" date="2017-04" db="EMBL/GenBank/DDBJ databases">
        <title>Genome sequencing of [Candida] sorbophila.</title>
        <authorList>
            <person name="Ahn J.O."/>
        </authorList>
    </citation>
    <scope>NUCLEOTIDE SEQUENCE [LARGE SCALE GENOMIC DNA]</scope>
    <source>
        <strain evidence="5 6">DS02</strain>
    </source>
</reference>
<dbReference type="GO" id="GO:0000462">
    <property type="term" value="P:maturation of SSU-rRNA from tricistronic rRNA transcript (SSU-rRNA, 5.8S rRNA, LSU-rRNA)"/>
    <property type="evidence" value="ECO:0007669"/>
    <property type="project" value="InterPro"/>
</dbReference>
<dbReference type="PANTHER" id="PTHR44163">
    <property type="entry name" value="U3 SMALL NUCLEOLAR RNA-ASSOCIATED PROTEIN 4 HOMOLOG"/>
    <property type="match status" value="1"/>
</dbReference>
<dbReference type="EMBL" id="NDIQ01000022">
    <property type="protein sequence ID" value="PRT56488.1"/>
    <property type="molecule type" value="Genomic_DNA"/>
</dbReference>
<dbReference type="InterPro" id="IPR001680">
    <property type="entry name" value="WD40_rpt"/>
</dbReference>
<evidence type="ECO:0000313" key="6">
    <source>
        <dbReference type="Proteomes" id="UP000238350"/>
    </source>
</evidence>
<dbReference type="GO" id="GO:0032040">
    <property type="term" value="C:small-subunit processome"/>
    <property type="evidence" value="ECO:0007669"/>
    <property type="project" value="TreeGrafter"/>
</dbReference>
<evidence type="ECO:0000256" key="4">
    <source>
        <dbReference type="SAM" id="MobiDB-lite"/>
    </source>
</evidence>
<evidence type="ECO:0000256" key="2">
    <source>
        <dbReference type="ARBA" id="ARBA00022737"/>
    </source>
</evidence>
<evidence type="ECO:0000256" key="3">
    <source>
        <dbReference type="PROSITE-ProRule" id="PRU00221"/>
    </source>
</evidence>
<dbReference type="PANTHER" id="PTHR44163:SF1">
    <property type="entry name" value="U3 SMALL NUCLEOLAR RNA-ASSOCIATED PROTEIN 4 HOMOLOG"/>
    <property type="match status" value="1"/>
</dbReference>
<dbReference type="InterPro" id="IPR036322">
    <property type="entry name" value="WD40_repeat_dom_sf"/>
</dbReference>
<organism evidence="5 6">
    <name type="scientific">Wickerhamiella sorbophila</name>
    <dbReference type="NCBI Taxonomy" id="45607"/>
    <lineage>
        <taxon>Eukaryota</taxon>
        <taxon>Fungi</taxon>
        <taxon>Dikarya</taxon>
        <taxon>Ascomycota</taxon>
        <taxon>Saccharomycotina</taxon>
        <taxon>Dipodascomycetes</taxon>
        <taxon>Dipodascales</taxon>
        <taxon>Trichomonascaceae</taxon>
        <taxon>Wickerhamiella</taxon>
    </lineage>
</organism>
<dbReference type="GO" id="GO:0003723">
    <property type="term" value="F:RNA binding"/>
    <property type="evidence" value="ECO:0007669"/>
    <property type="project" value="TreeGrafter"/>
</dbReference>
<protein>
    <submittedName>
        <fullName evidence="5">U3 small nucleolar RNA-associated protein 4</fullName>
    </submittedName>
</protein>
<comment type="caution">
    <text evidence="5">The sequence shown here is derived from an EMBL/GenBank/DDBJ whole genome shotgun (WGS) entry which is preliminary data.</text>
</comment>
<dbReference type="InterPro" id="IPR019775">
    <property type="entry name" value="WD40_repeat_CS"/>
</dbReference>
<keyword evidence="6" id="KW-1185">Reference proteome</keyword>
<keyword evidence="2" id="KW-0677">Repeat</keyword>
<dbReference type="SUPFAM" id="SSF69322">
    <property type="entry name" value="Tricorn protease domain 2"/>
    <property type="match status" value="1"/>
</dbReference>
<gene>
    <name evidence="5" type="ORF">B9G98_04108</name>
</gene>